<evidence type="ECO:0000256" key="1">
    <source>
        <dbReference type="ARBA" id="ARBA00023186"/>
    </source>
</evidence>
<proteinExistence type="predicted"/>
<dbReference type="AlphaFoldDB" id="D6ST21"/>
<keyword evidence="3" id="KW-1185">Reference proteome</keyword>
<reference evidence="2" key="1">
    <citation type="submission" date="2010-05" db="EMBL/GenBank/DDBJ databases">
        <title>The draft genome of Desulfonatronospira thiodismutans ASO3-1.</title>
        <authorList>
            <consortium name="US DOE Joint Genome Institute (JGI-PGF)"/>
            <person name="Lucas S."/>
            <person name="Copeland A."/>
            <person name="Lapidus A."/>
            <person name="Cheng J.-F."/>
            <person name="Bruce D."/>
            <person name="Goodwin L."/>
            <person name="Pitluck S."/>
            <person name="Chertkov O."/>
            <person name="Brettin T."/>
            <person name="Detter J.C."/>
            <person name="Han C."/>
            <person name="Land M.L."/>
            <person name="Hauser L."/>
            <person name="Kyrpides N."/>
            <person name="Mikhailova N."/>
            <person name="Muyzer G."/>
            <person name="Woyke T."/>
        </authorList>
    </citation>
    <scope>NUCLEOTIDE SEQUENCE [LARGE SCALE GENOMIC DNA]</scope>
    <source>
        <strain evidence="2">ASO3-1</strain>
    </source>
</reference>
<dbReference type="InterPro" id="IPR036411">
    <property type="entry name" value="TorD-like_sf"/>
</dbReference>
<dbReference type="PANTHER" id="PTHR34227">
    <property type="entry name" value="CHAPERONE PROTEIN YCDY"/>
    <property type="match status" value="1"/>
</dbReference>
<comment type="caution">
    <text evidence="2">The sequence shown here is derived from an EMBL/GenBank/DDBJ whole genome shotgun (WGS) entry which is preliminary data.</text>
</comment>
<dbReference type="EMBL" id="ACJN02000003">
    <property type="protein sequence ID" value="EFI33837.1"/>
    <property type="molecule type" value="Genomic_DNA"/>
</dbReference>
<gene>
    <name evidence="2" type="ORF">Dthio_PD1176</name>
</gene>
<protein>
    <submittedName>
        <fullName evidence="2">Cytoplasmic chaperone TorD family protein</fullName>
    </submittedName>
</protein>
<organism evidence="2 3">
    <name type="scientific">Desulfonatronospira thiodismutans ASO3-1</name>
    <dbReference type="NCBI Taxonomy" id="555779"/>
    <lineage>
        <taxon>Bacteria</taxon>
        <taxon>Pseudomonadati</taxon>
        <taxon>Thermodesulfobacteriota</taxon>
        <taxon>Desulfovibrionia</taxon>
        <taxon>Desulfovibrionales</taxon>
        <taxon>Desulfonatronovibrionaceae</taxon>
        <taxon>Desulfonatronospira</taxon>
    </lineage>
</organism>
<keyword evidence="1" id="KW-0143">Chaperone</keyword>
<dbReference type="Proteomes" id="UP000005496">
    <property type="component" value="Unassembled WGS sequence"/>
</dbReference>
<dbReference type="Pfam" id="PF02613">
    <property type="entry name" value="Nitrate_red_del"/>
    <property type="match status" value="1"/>
</dbReference>
<dbReference type="InterPro" id="IPR020945">
    <property type="entry name" value="DMSO/NO3_reduct_chaperone"/>
</dbReference>
<dbReference type="InterPro" id="IPR050289">
    <property type="entry name" value="TorD/DmsD_chaperones"/>
</dbReference>
<dbReference type="RefSeq" id="WP_008871186.1">
    <property type="nucleotide sequence ID" value="NZ_ACJN02000003.1"/>
</dbReference>
<dbReference type="OrthoDB" id="13061at2"/>
<name>D6ST21_9BACT</name>
<dbReference type="Gene3D" id="1.10.3480.10">
    <property type="entry name" value="TorD-like"/>
    <property type="match status" value="1"/>
</dbReference>
<evidence type="ECO:0000313" key="3">
    <source>
        <dbReference type="Proteomes" id="UP000005496"/>
    </source>
</evidence>
<dbReference type="PANTHER" id="PTHR34227:SF1">
    <property type="entry name" value="DIMETHYL SULFOXIDE REDUCTASE CHAPERONE-RELATED"/>
    <property type="match status" value="1"/>
</dbReference>
<sequence length="220" mass="24772">MSNDNILPGSITGLDSAGRQQILQAVEHLIQVFWSRDGRKNWEELWENSISVWNGLQGVVFKGTPRIAAYLDEIQSRGQKPETLQELESVFVETFINTHGGVSAPLYHSCYHGEEQLLMQQPALEMQKRLSEAGLEPQNPGEPVDHLCLELEYLYFLMSLYLQDPDPETAAEIADFSGNFMLPWIQEFMQRIPADAPGAAFFANTAEAMQDLLQLLGRTS</sequence>
<evidence type="ECO:0000313" key="2">
    <source>
        <dbReference type="EMBL" id="EFI33837.1"/>
    </source>
</evidence>
<accession>D6ST21</accession>
<dbReference type="SUPFAM" id="SSF89155">
    <property type="entry name" value="TorD-like"/>
    <property type="match status" value="1"/>
</dbReference>
<dbReference type="eggNOG" id="COG3381">
    <property type="taxonomic scope" value="Bacteria"/>
</dbReference>